<proteinExistence type="predicted"/>
<protein>
    <submittedName>
        <fullName evidence="2">Uncharacterized protein</fullName>
    </submittedName>
</protein>
<organism evidence="2 3">
    <name type="scientific">Bradyrhizobium uaiense</name>
    <dbReference type="NCBI Taxonomy" id="2594946"/>
    <lineage>
        <taxon>Bacteria</taxon>
        <taxon>Pseudomonadati</taxon>
        <taxon>Pseudomonadota</taxon>
        <taxon>Alphaproteobacteria</taxon>
        <taxon>Hyphomicrobiales</taxon>
        <taxon>Nitrobacteraceae</taxon>
        <taxon>Bradyrhizobium</taxon>
    </lineage>
</organism>
<dbReference type="EMBL" id="VKHP01000466">
    <property type="protein sequence ID" value="NEV02854.1"/>
    <property type="molecule type" value="Genomic_DNA"/>
</dbReference>
<evidence type="ECO:0000313" key="3">
    <source>
        <dbReference type="Proteomes" id="UP000468531"/>
    </source>
</evidence>
<comment type="caution">
    <text evidence="2">The sequence shown here is derived from an EMBL/GenBank/DDBJ whole genome shotgun (WGS) entry which is preliminary data.</text>
</comment>
<dbReference type="AlphaFoldDB" id="A0A6P1BXF5"/>
<accession>A0A6P1BXF5</accession>
<gene>
    <name evidence="2" type="ORF">FNJ47_46165</name>
</gene>
<evidence type="ECO:0000256" key="1">
    <source>
        <dbReference type="SAM" id="MobiDB-lite"/>
    </source>
</evidence>
<sequence>MAEADLDAVIRQTARAQTKAVMAAAKKRQAVWVARSAKAKDKDTKARFRHLAKSTILNATATAKRLQNSAENAADAYARAMKKAMEEPPPAKESRKKSEKKPDTQAEKKRAKKKKNA</sequence>
<feature type="compositionally biased region" description="Basic and acidic residues" evidence="1">
    <location>
        <begin position="83"/>
        <end position="93"/>
    </location>
</feature>
<feature type="region of interest" description="Disordered" evidence="1">
    <location>
        <begin position="65"/>
        <end position="117"/>
    </location>
</feature>
<keyword evidence="3" id="KW-1185">Reference proteome</keyword>
<evidence type="ECO:0000313" key="2">
    <source>
        <dbReference type="EMBL" id="NEV02854.1"/>
    </source>
</evidence>
<reference evidence="2 3" key="1">
    <citation type="journal article" date="2020" name="Arch. Microbiol.">
        <title>Bradyrhizobium uaiense sp. nov., a new highly efficient cowpea symbiont.</title>
        <authorList>
            <person name="Cabral Michel D."/>
            <person name="Azarias Guimaraes A."/>
            <person name="Martins da Costa E."/>
            <person name="Soares de Carvalho T."/>
            <person name="Balsanelli E."/>
            <person name="Willems A."/>
            <person name="Maltempi de Souza E."/>
            <person name="de Souza Moreira F.M."/>
        </authorList>
    </citation>
    <scope>NUCLEOTIDE SEQUENCE [LARGE SCALE GENOMIC DNA]</scope>
    <source>
        <strain evidence="2 3">UFLA 03-164</strain>
    </source>
</reference>
<name>A0A6P1BXF5_9BRAD</name>
<dbReference type="RefSeq" id="WP_163163325.1">
    <property type="nucleotide sequence ID" value="NZ_VKHP01000466.1"/>
</dbReference>
<dbReference type="Proteomes" id="UP000468531">
    <property type="component" value="Unassembled WGS sequence"/>
</dbReference>